<dbReference type="SUPFAM" id="SSF56801">
    <property type="entry name" value="Acetyl-CoA synthetase-like"/>
    <property type="match status" value="1"/>
</dbReference>
<gene>
    <name evidence="3" type="primary">fadD3_4</name>
    <name evidence="3" type="ORF">LMG23994_06362</name>
</gene>
<dbReference type="RefSeq" id="WP_224009848.1">
    <property type="nucleotide sequence ID" value="NZ_CAJZAF010000053.1"/>
</dbReference>
<dbReference type="Gene3D" id="3.40.50.12780">
    <property type="entry name" value="N-terminal domain of ligase-like"/>
    <property type="match status" value="1"/>
</dbReference>
<dbReference type="Pfam" id="PF13193">
    <property type="entry name" value="AMP-binding_C"/>
    <property type="match status" value="1"/>
</dbReference>
<dbReference type="GO" id="GO:0016874">
    <property type="term" value="F:ligase activity"/>
    <property type="evidence" value="ECO:0007669"/>
    <property type="project" value="UniProtKB-KW"/>
</dbReference>
<dbReference type="Gene3D" id="3.30.300.30">
    <property type="match status" value="1"/>
</dbReference>
<feature type="domain" description="AMP-binding enzyme C-terminal" evidence="2">
    <location>
        <begin position="415"/>
        <end position="489"/>
    </location>
</feature>
<evidence type="ECO:0000259" key="2">
    <source>
        <dbReference type="Pfam" id="PF13193"/>
    </source>
</evidence>
<keyword evidence="4" id="KW-1185">Reference proteome</keyword>
<dbReference type="PROSITE" id="PS00455">
    <property type="entry name" value="AMP_BINDING"/>
    <property type="match status" value="1"/>
</dbReference>
<evidence type="ECO:0000259" key="1">
    <source>
        <dbReference type="Pfam" id="PF00501"/>
    </source>
</evidence>
<dbReference type="InterPro" id="IPR045851">
    <property type="entry name" value="AMP-bd_C_sf"/>
</dbReference>
<dbReference type="EC" id="6.2.1.41" evidence="3"/>
<dbReference type="InterPro" id="IPR020845">
    <property type="entry name" value="AMP-binding_CS"/>
</dbReference>
<proteinExistence type="predicted"/>
<dbReference type="InterPro" id="IPR042099">
    <property type="entry name" value="ANL_N_sf"/>
</dbReference>
<evidence type="ECO:0000313" key="4">
    <source>
        <dbReference type="Proteomes" id="UP000701702"/>
    </source>
</evidence>
<evidence type="ECO:0000313" key="3">
    <source>
        <dbReference type="EMBL" id="CAG9186729.1"/>
    </source>
</evidence>
<comment type="caution">
    <text evidence="3">The sequence shown here is derived from an EMBL/GenBank/DDBJ whole genome shotgun (WGS) entry which is preliminary data.</text>
</comment>
<dbReference type="PANTHER" id="PTHR43767">
    <property type="entry name" value="LONG-CHAIN-FATTY-ACID--COA LIGASE"/>
    <property type="match status" value="1"/>
</dbReference>
<reference evidence="3 4" key="1">
    <citation type="submission" date="2021-08" db="EMBL/GenBank/DDBJ databases">
        <authorList>
            <person name="Peeters C."/>
        </authorList>
    </citation>
    <scope>NUCLEOTIDE SEQUENCE [LARGE SCALE GENOMIC DNA]</scope>
    <source>
        <strain evidence="3 4">LMG 23994</strain>
    </source>
</reference>
<dbReference type="InterPro" id="IPR000873">
    <property type="entry name" value="AMP-dep_synth/lig_dom"/>
</dbReference>
<dbReference type="PANTHER" id="PTHR43767:SF7">
    <property type="entry name" value="MEDIUM_LONG-CHAIN-FATTY-ACID--COA LIGASE FADD8"/>
    <property type="match status" value="1"/>
</dbReference>
<dbReference type="EMBL" id="CAJZAF010000053">
    <property type="protein sequence ID" value="CAG9186729.1"/>
    <property type="molecule type" value="Genomic_DNA"/>
</dbReference>
<sequence>MQPIDFLLRTANAFPHRIALEADDVSMTYGELARQVSALAAAFQDIDPVPGSRVAICAGNSVPHVVALMAVLAAGKTWVPLNPRSAGPELARIIDFTTPSILVFDEAHREQACYAVPAGTRRLVCGTSSAEPNSVAGLLVAWQGRVPRRQSRDLSDIQAIKFTGGTTGAPKGVMQSLRAWNATVVSILTAMQLQDDERYLAVASITHGTSTFLLPVFACGGTIVLASSTRPKSVLEQLESGRITATFMPPTLIYDLLDEPGVAKRDWSKLRHMVYAAAPMRADRIAQTIEVFGTLETSFGQTEAPAVIAFMPSIELRNSERHGSVGRATPLTEIGIMAPDGRLLPPGETGEIVVRGDLLMSGYWRQPEKTAETIVDGWLHTGDGGYLDREGFLYLKDRLRDVVISGGFNVYPTDVENALGKHPAVCRCAVFGVADPRWGEAVHAAVQLRPGTEVSADTLRGVVRARLGPVQTPKQIHFLDSLPLTANGKVSKQALRDQLANTDGKAHFPKETLAS</sequence>
<accession>A0ABM8Y1V4</accession>
<organism evidence="3 4">
    <name type="scientific">Cupriavidus pinatubonensis</name>
    <dbReference type="NCBI Taxonomy" id="248026"/>
    <lineage>
        <taxon>Bacteria</taxon>
        <taxon>Pseudomonadati</taxon>
        <taxon>Pseudomonadota</taxon>
        <taxon>Betaproteobacteria</taxon>
        <taxon>Burkholderiales</taxon>
        <taxon>Burkholderiaceae</taxon>
        <taxon>Cupriavidus</taxon>
    </lineage>
</organism>
<name>A0ABM8Y1V4_9BURK</name>
<protein>
    <submittedName>
        <fullName evidence="3">3-[(3aS,4S,7aS)-7a-methyl-1, 5-dioxo-octahydro-1H-inden-4-yl]propanoyl:CoA ligase</fullName>
        <ecNumber evidence="3">6.2.1.41</ecNumber>
    </submittedName>
</protein>
<dbReference type="Pfam" id="PF00501">
    <property type="entry name" value="AMP-binding"/>
    <property type="match status" value="1"/>
</dbReference>
<dbReference type="InterPro" id="IPR025110">
    <property type="entry name" value="AMP-bd_C"/>
</dbReference>
<keyword evidence="3" id="KW-0436">Ligase</keyword>
<dbReference type="InterPro" id="IPR050237">
    <property type="entry name" value="ATP-dep_AMP-bd_enzyme"/>
</dbReference>
<dbReference type="Proteomes" id="UP000701702">
    <property type="component" value="Unassembled WGS sequence"/>
</dbReference>
<feature type="domain" description="AMP-dependent synthetase/ligase" evidence="1">
    <location>
        <begin position="9"/>
        <end position="364"/>
    </location>
</feature>